<dbReference type="PANTHER" id="PTHR11937">
    <property type="entry name" value="ACTIN"/>
    <property type="match status" value="1"/>
</dbReference>
<evidence type="ECO:0000256" key="2">
    <source>
        <dbReference type="ARBA" id="ARBA00022741"/>
    </source>
</evidence>
<dbReference type="Pfam" id="PF00022">
    <property type="entry name" value="Actin"/>
    <property type="match status" value="1"/>
</dbReference>
<dbReference type="GO" id="GO:0005524">
    <property type="term" value="F:ATP binding"/>
    <property type="evidence" value="ECO:0007669"/>
    <property type="project" value="UniProtKB-KW"/>
</dbReference>
<proteinExistence type="inferred from homology"/>
<dbReference type="FunFam" id="3.30.420.40:FF:000029">
    <property type="entry name" value="Actin-related protein 3"/>
    <property type="match status" value="1"/>
</dbReference>
<reference evidence="7" key="1">
    <citation type="submission" date="2021-01" db="EMBL/GenBank/DDBJ databases">
        <authorList>
            <person name="Corre E."/>
            <person name="Pelletier E."/>
            <person name="Niang G."/>
            <person name="Scheremetjew M."/>
            <person name="Finn R."/>
            <person name="Kale V."/>
            <person name="Holt S."/>
            <person name="Cochrane G."/>
            <person name="Meng A."/>
            <person name="Brown T."/>
            <person name="Cohen L."/>
        </authorList>
    </citation>
    <scope>NUCLEOTIDE SEQUENCE</scope>
    <source>
        <strain evidence="7">CCMP3105</strain>
    </source>
</reference>
<dbReference type="FunFam" id="3.30.420.40:FF:000058">
    <property type="entry name" value="Putative actin-related protein 5"/>
    <property type="match status" value="1"/>
</dbReference>
<gene>
    <name evidence="7" type="ORF">AMON00008_LOCUS12443</name>
</gene>
<evidence type="ECO:0000256" key="6">
    <source>
        <dbReference type="RuleBase" id="RU000487"/>
    </source>
</evidence>
<dbReference type="Gene3D" id="3.90.640.10">
    <property type="entry name" value="Actin, Chain A, domain 4"/>
    <property type="match status" value="1"/>
</dbReference>
<evidence type="ECO:0000256" key="4">
    <source>
        <dbReference type="ARBA" id="ARBA00022840"/>
    </source>
</evidence>
<evidence type="ECO:0008006" key="8">
    <source>
        <dbReference type="Google" id="ProtNLM"/>
    </source>
</evidence>
<dbReference type="SMART" id="SM00268">
    <property type="entry name" value="ACTIN"/>
    <property type="match status" value="1"/>
</dbReference>
<dbReference type="InterPro" id="IPR020902">
    <property type="entry name" value="Actin/actin-like_CS"/>
</dbReference>
<organism evidence="7">
    <name type="scientific">Alexandrium monilatum</name>
    <dbReference type="NCBI Taxonomy" id="311494"/>
    <lineage>
        <taxon>Eukaryota</taxon>
        <taxon>Sar</taxon>
        <taxon>Alveolata</taxon>
        <taxon>Dinophyceae</taxon>
        <taxon>Gonyaulacales</taxon>
        <taxon>Pyrocystaceae</taxon>
        <taxon>Alexandrium</taxon>
    </lineage>
</organism>
<evidence type="ECO:0000256" key="5">
    <source>
        <dbReference type="ARBA" id="ARBA00049360"/>
    </source>
</evidence>
<evidence type="ECO:0000256" key="3">
    <source>
        <dbReference type="ARBA" id="ARBA00022801"/>
    </source>
</evidence>
<sequence length="457" mass="50471">MAQAGAGHGVGGTIVPGGGCGGPAAELAGAMAAFPGNLAKTPPVIIDIGSGFTKLGYAGNIEPQYVIPTVVANSAKKAGSVYISKSQTTGFAETDYYIGDEALARKETHDIVYPVAKGRIDHWDDMERFLQQAIFRNLRCLPEEHLFLLTEPPFNTPENRELTAELMFETFNVKGLHIAVQAVLALYAQWAQGRDEASQKPDLTGLVVDSGDGLTHLIPVADGYVIGSCIQEIKLGGRDVTQFVNDMLQDRKEPVPAGQRMDVARMIKEQHSYISRNVIEEYQKFDQEPGKRLKSYTGVTPKTKEAWTIQIGYERFLAPEIFFNPEIFVDNVTTPLPQVVDNCILQCPIDYRRRLYGNVVLSGGSTSFMHFKERLQRDLQIVVDTRLQQAARNSGKAPEPIDVKVCGSKQRKQQRFAAWLGGSIFAQEPQFLSVCKTKQEYDEVGPACMRGNPMLHC</sequence>
<evidence type="ECO:0000313" key="7">
    <source>
        <dbReference type="EMBL" id="CAE4572824.1"/>
    </source>
</evidence>
<comment type="similarity">
    <text evidence="1 6">Belongs to the actin family.</text>
</comment>
<dbReference type="EMBL" id="HBNR01018760">
    <property type="protein sequence ID" value="CAE4572824.1"/>
    <property type="molecule type" value="Transcribed_RNA"/>
</dbReference>
<name>A0A7S4Q5B9_9DINO</name>
<dbReference type="PROSITE" id="PS01132">
    <property type="entry name" value="ACTINS_ACT_LIKE"/>
    <property type="match status" value="1"/>
</dbReference>
<keyword evidence="2" id="KW-0547">Nucleotide-binding</keyword>
<protein>
    <recommendedName>
        <fullName evidence="8">Actin-related protein 3</fullName>
    </recommendedName>
</protein>
<comment type="catalytic activity">
    <reaction evidence="5">
        <text>ATP + H2O = ADP + phosphate + H(+)</text>
        <dbReference type="Rhea" id="RHEA:13065"/>
        <dbReference type="ChEBI" id="CHEBI:15377"/>
        <dbReference type="ChEBI" id="CHEBI:15378"/>
        <dbReference type="ChEBI" id="CHEBI:30616"/>
        <dbReference type="ChEBI" id="CHEBI:43474"/>
        <dbReference type="ChEBI" id="CHEBI:456216"/>
    </reaction>
</comment>
<dbReference type="AlphaFoldDB" id="A0A7S4Q5B9"/>
<dbReference type="CDD" id="cd10221">
    <property type="entry name" value="ASKHA_NBD_Arp3-like"/>
    <property type="match status" value="1"/>
</dbReference>
<dbReference type="InterPro" id="IPR004000">
    <property type="entry name" value="Actin"/>
</dbReference>
<accession>A0A7S4Q5B9</accession>
<dbReference type="InterPro" id="IPR043129">
    <property type="entry name" value="ATPase_NBD"/>
</dbReference>
<dbReference type="GO" id="GO:0016787">
    <property type="term" value="F:hydrolase activity"/>
    <property type="evidence" value="ECO:0007669"/>
    <property type="project" value="UniProtKB-KW"/>
</dbReference>
<evidence type="ECO:0000256" key="1">
    <source>
        <dbReference type="ARBA" id="ARBA00006752"/>
    </source>
</evidence>
<keyword evidence="4" id="KW-0067">ATP-binding</keyword>
<dbReference type="Gene3D" id="3.30.420.40">
    <property type="match status" value="2"/>
</dbReference>
<dbReference type="SUPFAM" id="SSF53067">
    <property type="entry name" value="Actin-like ATPase domain"/>
    <property type="match status" value="2"/>
</dbReference>
<keyword evidence="3" id="KW-0378">Hydrolase</keyword>